<keyword evidence="1" id="KW-0472">Membrane</keyword>
<proteinExistence type="predicted"/>
<keyword evidence="1" id="KW-0812">Transmembrane</keyword>
<dbReference type="RefSeq" id="WP_090776269.1">
    <property type="nucleotide sequence ID" value="NZ_FMYM01000009.1"/>
</dbReference>
<feature type="transmembrane region" description="Helical" evidence="1">
    <location>
        <begin position="65"/>
        <end position="86"/>
    </location>
</feature>
<dbReference type="Proteomes" id="UP000242662">
    <property type="component" value="Unassembled WGS sequence"/>
</dbReference>
<evidence type="ECO:0000256" key="1">
    <source>
        <dbReference type="SAM" id="Phobius"/>
    </source>
</evidence>
<dbReference type="AlphaFoldDB" id="A0A1G6M5S0"/>
<sequence length="96" mass="10935">MMKKPLRAALTAGAFSSLIIIPFVTVMFTLYYMFSGTAKSFLFNTVTIDADADAGRLSFEISQNYFYLLIATFFIVFAVMWLFTSWRTKRAEAISK</sequence>
<name>A0A1G6M5S0_9BACI</name>
<keyword evidence="3" id="KW-1185">Reference proteome</keyword>
<feature type="transmembrane region" description="Helical" evidence="1">
    <location>
        <begin position="12"/>
        <end position="34"/>
    </location>
</feature>
<gene>
    <name evidence="2" type="ORF">SAMN05421737_109102</name>
</gene>
<dbReference type="EMBL" id="FMYM01000009">
    <property type="protein sequence ID" value="SDC50902.1"/>
    <property type="molecule type" value="Genomic_DNA"/>
</dbReference>
<evidence type="ECO:0000313" key="3">
    <source>
        <dbReference type="Proteomes" id="UP000242662"/>
    </source>
</evidence>
<organism evidence="2 3">
    <name type="scientific">Shouchella lonarensis</name>
    <dbReference type="NCBI Taxonomy" id="1464122"/>
    <lineage>
        <taxon>Bacteria</taxon>
        <taxon>Bacillati</taxon>
        <taxon>Bacillota</taxon>
        <taxon>Bacilli</taxon>
        <taxon>Bacillales</taxon>
        <taxon>Bacillaceae</taxon>
        <taxon>Shouchella</taxon>
    </lineage>
</organism>
<accession>A0A1G6M5S0</accession>
<evidence type="ECO:0000313" key="2">
    <source>
        <dbReference type="EMBL" id="SDC50902.1"/>
    </source>
</evidence>
<dbReference type="STRING" id="1464122.SAMN05421737_109102"/>
<protein>
    <submittedName>
        <fullName evidence="2">Uncharacterized protein</fullName>
    </submittedName>
</protein>
<keyword evidence="1" id="KW-1133">Transmembrane helix</keyword>
<reference evidence="3" key="1">
    <citation type="submission" date="2016-09" db="EMBL/GenBank/DDBJ databases">
        <authorList>
            <person name="Varghese N."/>
            <person name="Submissions S."/>
        </authorList>
    </citation>
    <scope>NUCLEOTIDE SEQUENCE [LARGE SCALE GENOMIC DNA]</scope>
    <source>
        <strain evidence="3">25nlg</strain>
    </source>
</reference>